<organism evidence="1 2">
    <name type="scientific">Portunus trituberculatus</name>
    <name type="common">Swimming crab</name>
    <name type="synonym">Neptunus trituberculatus</name>
    <dbReference type="NCBI Taxonomy" id="210409"/>
    <lineage>
        <taxon>Eukaryota</taxon>
        <taxon>Metazoa</taxon>
        <taxon>Ecdysozoa</taxon>
        <taxon>Arthropoda</taxon>
        <taxon>Crustacea</taxon>
        <taxon>Multicrustacea</taxon>
        <taxon>Malacostraca</taxon>
        <taxon>Eumalacostraca</taxon>
        <taxon>Eucarida</taxon>
        <taxon>Decapoda</taxon>
        <taxon>Pleocyemata</taxon>
        <taxon>Brachyura</taxon>
        <taxon>Eubrachyura</taxon>
        <taxon>Portunoidea</taxon>
        <taxon>Portunidae</taxon>
        <taxon>Portuninae</taxon>
        <taxon>Portunus</taxon>
    </lineage>
</organism>
<sequence>MQEVPHASSLPPHSRHEKCTGYFAKLYPDYFIWMSFGISLRKLEMRDGKEEKEEEEEEVEEEEE</sequence>
<accession>A0A5B7GVF1</accession>
<gene>
    <name evidence="1" type="ORF">E2C01_056912</name>
</gene>
<dbReference type="AlphaFoldDB" id="A0A5B7GVF1"/>
<evidence type="ECO:0000313" key="1">
    <source>
        <dbReference type="EMBL" id="MPC62822.1"/>
    </source>
</evidence>
<reference evidence="1 2" key="1">
    <citation type="submission" date="2019-05" db="EMBL/GenBank/DDBJ databases">
        <title>Another draft genome of Portunus trituberculatus and its Hox gene families provides insights of decapod evolution.</title>
        <authorList>
            <person name="Jeong J.-H."/>
            <person name="Song I."/>
            <person name="Kim S."/>
            <person name="Choi T."/>
            <person name="Kim D."/>
            <person name="Ryu S."/>
            <person name="Kim W."/>
        </authorList>
    </citation>
    <scope>NUCLEOTIDE SEQUENCE [LARGE SCALE GENOMIC DNA]</scope>
    <source>
        <tissue evidence="1">Muscle</tissue>
    </source>
</reference>
<proteinExistence type="predicted"/>
<protein>
    <submittedName>
        <fullName evidence="1">Uncharacterized protein</fullName>
    </submittedName>
</protein>
<dbReference type="EMBL" id="VSRR010020089">
    <property type="protein sequence ID" value="MPC62822.1"/>
    <property type="molecule type" value="Genomic_DNA"/>
</dbReference>
<evidence type="ECO:0000313" key="2">
    <source>
        <dbReference type="Proteomes" id="UP000324222"/>
    </source>
</evidence>
<dbReference type="Proteomes" id="UP000324222">
    <property type="component" value="Unassembled WGS sequence"/>
</dbReference>
<keyword evidence="2" id="KW-1185">Reference proteome</keyword>
<comment type="caution">
    <text evidence="1">The sequence shown here is derived from an EMBL/GenBank/DDBJ whole genome shotgun (WGS) entry which is preliminary data.</text>
</comment>
<name>A0A5B7GVF1_PORTR</name>